<accession>A0A3B0YJE2</accession>
<organism evidence="1">
    <name type="scientific">hydrothermal vent metagenome</name>
    <dbReference type="NCBI Taxonomy" id="652676"/>
    <lineage>
        <taxon>unclassified sequences</taxon>
        <taxon>metagenomes</taxon>
        <taxon>ecological metagenomes</taxon>
    </lineage>
</organism>
<gene>
    <name evidence="1" type="ORF">MNBD_GAMMA10-2483</name>
</gene>
<evidence type="ECO:0000313" key="1">
    <source>
        <dbReference type="EMBL" id="VAW68436.1"/>
    </source>
</evidence>
<reference evidence="1" key="1">
    <citation type="submission" date="2018-06" db="EMBL/GenBank/DDBJ databases">
        <authorList>
            <person name="Zhirakovskaya E."/>
        </authorList>
    </citation>
    <scope>NUCLEOTIDE SEQUENCE</scope>
</reference>
<sequence length="160" mass="18375">MIFTLRYFFILTLVFYTNSLFAEKTVELNDRINIFNALQKQKIFNKHRILVHLTHICDLIIDNRHYPVINIKEHVKGAQVPRGVGHIIVLDSSLNLIKKIYHDGASSPLYCKDNKLFLYGYIDIDGLAAEGNVLSFGNKGKKVVVSEMESNDFPKLRIPQ</sequence>
<protein>
    <submittedName>
        <fullName evidence="1">Uncharacterized protein</fullName>
    </submittedName>
</protein>
<name>A0A3B0YJE2_9ZZZZ</name>
<dbReference type="AlphaFoldDB" id="A0A3B0YJE2"/>
<dbReference type="EMBL" id="UOFJ01000336">
    <property type="protein sequence ID" value="VAW68436.1"/>
    <property type="molecule type" value="Genomic_DNA"/>
</dbReference>
<proteinExistence type="predicted"/>